<keyword evidence="2" id="KW-1185">Reference proteome</keyword>
<name>A0ACC1J3K2_9FUNG</name>
<dbReference type="Proteomes" id="UP001150603">
    <property type="component" value="Unassembled WGS sequence"/>
</dbReference>
<proteinExistence type="predicted"/>
<accession>A0ACC1J3K2</accession>
<organism evidence="1 2">
    <name type="scientific">Linderina macrospora</name>
    <dbReference type="NCBI Taxonomy" id="4868"/>
    <lineage>
        <taxon>Eukaryota</taxon>
        <taxon>Fungi</taxon>
        <taxon>Fungi incertae sedis</taxon>
        <taxon>Zoopagomycota</taxon>
        <taxon>Kickxellomycotina</taxon>
        <taxon>Kickxellomycetes</taxon>
        <taxon>Kickxellales</taxon>
        <taxon>Kickxellaceae</taxon>
        <taxon>Linderina</taxon>
    </lineage>
</organism>
<comment type="caution">
    <text evidence="1">The sequence shown here is derived from an EMBL/GenBank/DDBJ whole genome shotgun (WGS) entry which is preliminary data.</text>
</comment>
<evidence type="ECO:0000313" key="1">
    <source>
        <dbReference type="EMBL" id="KAJ1936126.1"/>
    </source>
</evidence>
<sequence>MRFAHVAKFISLHPNLHTLHLDLVDDGDGSDDDDTSVPNGPVSRSLRTLCLTAASTAAEGARLEFGVVLLLARIPSIRTLIAPTLVKDTIEQCIRYVTSNELITSTGGHLHNLKYKCIPE</sequence>
<protein>
    <submittedName>
        <fullName evidence="1">Uncharacterized protein</fullName>
    </submittedName>
</protein>
<gene>
    <name evidence="1" type="ORF">FBU59_005159</name>
</gene>
<dbReference type="EMBL" id="JANBPW010003990">
    <property type="protein sequence ID" value="KAJ1936126.1"/>
    <property type="molecule type" value="Genomic_DNA"/>
</dbReference>
<evidence type="ECO:0000313" key="2">
    <source>
        <dbReference type="Proteomes" id="UP001150603"/>
    </source>
</evidence>
<reference evidence="1" key="1">
    <citation type="submission" date="2022-07" db="EMBL/GenBank/DDBJ databases">
        <title>Phylogenomic reconstructions and comparative analyses of Kickxellomycotina fungi.</title>
        <authorList>
            <person name="Reynolds N.K."/>
            <person name="Stajich J.E."/>
            <person name="Barry K."/>
            <person name="Grigoriev I.V."/>
            <person name="Crous P."/>
            <person name="Smith M.E."/>
        </authorList>
    </citation>
    <scope>NUCLEOTIDE SEQUENCE</scope>
    <source>
        <strain evidence="1">NRRL 5244</strain>
    </source>
</reference>